<dbReference type="PANTHER" id="PTHR42928">
    <property type="entry name" value="TRICARBOXYLATE-BINDING PROTEIN"/>
    <property type="match status" value="1"/>
</dbReference>
<name>A0A5B8LPX7_9HYPH</name>
<accession>A0A5B8LPX7</accession>
<evidence type="ECO:0000313" key="4">
    <source>
        <dbReference type="Proteomes" id="UP000315364"/>
    </source>
</evidence>
<dbReference type="InterPro" id="IPR005064">
    <property type="entry name" value="BUG"/>
</dbReference>
<dbReference type="RefSeq" id="WP_146289027.1">
    <property type="nucleotide sequence ID" value="NZ_CP042304.1"/>
</dbReference>
<dbReference type="Gene3D" id="3.40.190.150">
    <property type="entry name" value="Bordetella uptake gene, domain 1"/>
    <property type="match status" value="1"/>
</dbReference>
<dbReference type="EMBL" id="CP042304">
    <property type="protein sequence ID" value="QDZ10223.1"/>
    <property type="molecule type" value="Genomic_DNA"/>
</dbReference>
<proteinExistence type="inferred from homology"/>
<dbReference type="KEGG" id="dea:FPZ08_05370"/>
<dbReference type="Gene3D" id="3.40.190.10">
    <property type="entry name" value="Periplasmic binding protein-like II"/>
    <property type="match status" value="1"/>
</dbReference>
<dbReference type="AlphaFoldDB" id="A0A5B8LPX7"/>
<dbReference type="InterPro" id="IPR042100">
    <property type="entry name" value="Bug_dom1"/>
</dbReference>
<evidence type="ECO:0000313" key="3">
    <source>
        <dbReference type="EMBL" id="QDZ10223.1"/>
    </source>
</evidence>
<reference evidence="3 4" key="1">
    <citation type="submission" date="2019-07" db="EMBL/GenBank/DDBJ databases">
        <title>Full genome sequence of Devosia sp. Gsoil 520.</title>
        <authorList>
            <person name="Im W.-T."/>
        </authorList>
    </citation>
    <scope>NUCLEOTIDE SEQUENCE [LARGE SCALE GENOMIC DNA]</scope>
    <source>
        <strain evidence="3 4">Gsoil 520</strain>
    </source>
</reference>
<dbReference type="OrthoDB" id="7817633at2"/>
<protein>
    <recommendedName>
        <fullName evidence="5">Tripartite tricarboxylate transporter substrate binding protein</fullName>
    </recommendedName>
</protein>
<gene>
    <name evidence="3" type="ORF">FPZ08_05370</name>
</gene>
<comment type="similarity">
    <text evidence="1">Belongs to the UPF0065 (bug) family.</text>
</comment>
<feature type="chain" id="PRO_5022853692" description="Tripartite tricarboxylate transporter substrate binding protein" evidence="2">
    <location>
        <begin position="24"/>
        <end position="360"/>
    </location>
</feature>
<sequence length="360" mass="38968">MKHSYITAAAVGIAALMSTVAYAQEVDFSGKTIELIVPYGEGGGSSVHARLLAPLLEEELPGHPTIIIRNIEGGGSVRGINEFAARAKPDGLTIAALATGTYYSYILGEETVQYPLADFIPFLTSPYGVVSYGLTSFGLTGDPEHDVKYLQENKAVYVGDGPADADMPVLYCFDLLGIKLNGVFGVSRGESRQAFMRGESQVNYDNMASWENELKPMVDDGTMVTLFTMGFQNENGEVVRDPVLPDTATCPELYEIVHGEPMSGVEKEVYENMFAIRMVTAKTLVLPAGTPDDIVQTYQAAIERVVARPELQSPAAQLELGGYPQGTGQVAIDGHRTASVMSPEAKAELDRWLKDVWNID</sequence>
<keyword evidence="4" id="KW-1185">Reference proteome</keyword>
<dbReference type="PANTHER" id="PTHR42928:SF5">
    <property type="entry name" value="BLR1237 PROTEIN"/>
    <property type="match status" value="1"/>
</dbReference>
<evidence type="ECO:0000256" key="2">
    <source>
        <dbReference type="SAM" id="SignalP"/>
    </source>
</evidence>
<evidence type="ECO:0000256" key="1">
    <source>
        <dbReference type="ARBA" id="ARBA00006987"/>
    </source>
</evidence>
<keyword evidence="2" id="KW-0732">Signal</keyword>
<evidence type="ECO:0008006" key="5">
    <source>
        <dbReference type="Google" id="ProtNLM"/>
    </source>
</evidence>
<organism evidence="3 4">
    <name type="scientific">Devosia ginsengisoli</name>
    <dbReference type="NCBI Taxonomy" id="400770"/>
    <lineage>
        <taxon>Bacteria</taxon>
        <taxon>Pseudomonadati</taxon>
        <taxon>Pseudomonadota</taxon>
        <taxon>Alphaproteobacteria</taxon>
        <taxon>Hyphomicrobiales</taxon>
        <taxon>Devosiaceae</taxon>
        <taxon>Devosia</taxon>
    </lineage>
</organism>
<feature type="signal peptide" evidence="2">
    <location>
        <begin position="1"/>
        <end position="23"/>
    </location>
</feature>
<dbReference type="Proteomes" id="UP000315364">
    <property type="component" value="Chromosome"/>
</dbReference>